<dbReference type="SUPFAM" id="SSF46689">
    <property type="entry name" value="Homeodomain-like"/>
    <property type="match status" value="1"/>
</dbReference>
<feature type="domain" description="HTH tetR-type" evidence="5">
    <location>
        <begin position="15"/>
        <end position="75"/>
    </location>
</feature>
<dbReference type="InterPro" id="IPR001647">
    <property type="entry name" value="HTH_TetR"/>
</dbReference>
<accession>A0ABS6HTL1</accession>
<keyword evidence="2 4" id="KW-0238">DNA-binding</keyword>
<dbReference type="PANTHER" id="PTHR30055:SF234">
    <property type="entry name" value="HTH-TYPE TRANSCRIPTIONAL REGULATOR BETI"/>
    <property type="match status" value="1"/>
</dbReference>
<dbReference type="Gene3D" id="1.10.357.10">
    <property type="entry name" value="Tetracycline Repressor, domain 2"/>
    <property type="match status" value="1"/>
</dbReference>
<evidence type="ECO:0000256" key="2">
    <source>
        <dbReference type="ARBA" id="ARBA00023125"/>
    </source>
</evidence>
<dbReference type="RefSeq" id="WP_214395515.1">
    <property type="nucleotide sequence ID" value="NZ_JAHBOL010000006.1"/>
</dbReference>
<keyword evidence="7" id="KW-1185">Reference proteome</keyword>
<evidence type="ECO:0000256" key="3">
    <source>
        <dbReference type="ARBA" id="ARBA00023163"/>
    </source>
</evidence>
<feature type="DNA-binding region" description="H-T-H motif" evidence="4">
    <location>
        <begin position="38"/>
        <end position="57"/>
    </location>
</feature>
<dbReference type="InterPro" id="IPR009057">
    <property type="entry name" value="Homeodomain-like_sf"/>
</dbReference>
<dbReference type="Proteomes" id="UP000696413">
    <property type="component" value="Unassembled WGS sequence"/>
</dbReference>
<evidence type="ECO:0000313" key="6">
    <source>
        <dbReference type="EMBL" id="MBU8825611.1"/>
    </source>
</evidence>
<sequence>MTGPVQRRTQRDRADESARRLAAAAVELINEKGYVKTTAKDIGLRAGYSRAMVAERFGGKDALLEALLDDYESRVTVDAGEQSSGFDRALTPVNGLCRLINDDPLFARAMFIVSFEAMHDNGELRDRIRQWLNRLRAVIRDGIEIGLSDGSVTGNVDPDGLSREALTAGIGYAYWSIMMPEQIDLPSTVLRWRDWVQEVLRPFS</sequence>
<dbReference type="InterPro" id="IPR050109">
    <property type="entry name" value="HTH-type_TetR-like_transc_reg"/>
</dbReference>
<dbReference type="Pfam" id="PF00440">
    <property type="entry name" value="TetR_N"/>
    <property type="match status" value="1"/>
</dbReference>
<name>A0ABS6HTL1_MYCGD</name>
<evidence type="ECO:0000259" key="5">
    <source>
        <dbReference type="PROSITE" id="PS50977"/>
    </source>
</evidence>
<proteinExistence type="predicted"/>
<dbReference type="PROSITE" id="PS50977">
    <property type="entry name" value="HTH_TETR_2"/>
    <property type="match status" value="1"/>
</dbReference>
<dbReference type="PRINTS" id="PR00455">
    <property type="entry name" value="HTHTETR"/>
</dbReference>
<dbReference type="EMBL" id="JAHBOM010000018">
    <property type="protein sequence ID" value="MBU8825611.1"/>
    <property type="molecule type" value="Genomic_DNA"/>
</dbReference>
<keyword evidence="3" id="KW-0804">Transcription</keyword>
<evidence type="ECO:0000313" key="7">
    <source>
        <dbReference type="Proteomes" id="UP000696413"/>
    </source>
</evidence>
<organism evidence="6 7">
    <name type="scientific">Mycolicibacterium goodii</name>
    <name type="common">Mycobacterium goodii</name>
    <dbReference type="NCBI Taxonomy" id="134601"/>
    <lineage>
        <taxon>Bacteria</taxon>
        <taxon>Bacillati</taxon>
        <taxon>Actinomycetota</taxon>
        <taxon>Actinomycetes</taxon>
        <taxon>Mycobacteriales</taxon>
        <taxon>Mycobacteriaceae</taxon>
        <taxon>Mycolicibacterium</taxon>
    </lineage>
</organism>
<gene>
    <name evidence="6" type="ORF">KL859_22405</name>
</gene>
<protein>
    <submittedName>
        <fullName evidence="6">TetR/AcrR family transcriptional regulator</fullName>
    </submittedName>
</protein>
<dbReference type="InterPro" id="IPR036271">
    <property type="entry name" value="Tet_transcr_reg_TetR-rel_C_sf"/>
</dbReference>
<dbReference type="SUPFAM" id="SSF48498">
    <property type="entry name" value="Tetracyclin repressor-like, C-terminal domain"/>
    <property type="match status" value="1"/>
</dbReference>
<dbReference type="PANTHER" id="PTHR30055">
    <property type="entry name" value="HTH-TYPE TRANSCRIPTIONAL REGULATOR RUTR"/>
    <property type="match status" value="1"/>
</dbReference>
<evidence type="ECO:0000256" key="1">
    <source>
        <dbReference type="ARBA" id="ARBA00023015"/>
    </source>
</evidence>
<reference evidence="6 7" key="1">
    <citation type="submission" date="2021-05" db="EMBL/GenBank/DDBJ databases">
        <title>Draft Genome Sequences of Clinical Respiratory Isolates of Mycobacterium goodii Recovered in Ireland.</title>
        <authorList>
            <person name="Flanagan P.R."/>
            <person name="Mok S."/>
            <person name="Roycroft E."/>
            <person name="Rogers T.R."/>
            <person name="Fitzgibbon M."/>
        </authorList>
    </citation>
    <scope>NUCLEOTIDE SEQUENCE [LARGE SCALE GENOMIC DNA]</scope>
    <source>
        <strain evidence="6 7">14IE55</strain>
    </source>
</reference>
<keyword evidence="1" id="KW-0805">Transcription regulation</keyword>
<evidence type="ECO:0000256" key="4">
    <source>
        <dbReference type="PROSITE-ProRule" id="PRU00335"/>
    </source>
</evidence>
<comment type="caution">
    <text evidence="6">The sequence shown here is derived from an EMBL/GenBank/DDBJ whole genome shotgun (WGS) entry which is preliminary data.</text>
</comment>